<gene>
    <name evidence="2" type="ORF">B9Z07_28655</name>
    <name evidence="3" type="ORF">EGT41_16715</name>
</gene>
<dbReference type="Proteomes" id="UP000244809">
    <property type="component" value="Chromosome 3"/>
</dbReference>
<protein>
    <submittedName>
        <fullName evidence="3">Uncharacterized protein</fullName>
    </submittedName>
</protein>
<evidence type="ECO:0000313" key="2">
    <source>
        <dbReference type="EMBL" id="AWG32663.1"/>
    </source>
</evidence>
<dbReference type="RefSeq" id="WP_027806452.1">
    <property type="nucleotide sequence ID" value="NZ_CADEQA010000010.1"/>
</dbReference>
<dbReference type="EMBL" id="CP021069">
    <property type="protein sequence ID" value="AWG32663.1"/>
    <property type="molecule type" value="Genomic_DNA"/>
</dbReference>
<reference evidence="2 4" key="1">
    <citation type="submission" date="2017-04" db="EMBL/GenBank/DDBJ databases">
        <title>Complete genome sequence of Burkholderia cenocepacia PC184 Midwest clone.</title>
        <authorList>
            <person name="Mulks M.H."/>
            <person name="Cooper V.S."/>
        </authorList>
    </citation>
    <scope>NUCLEOTIDE SEQUENCE [LARGE SCALE GENOMIC DNA]</scope>
    <source>
        <strain evidence="2 4">PC184 Mulks</strain>
    </source>
</reference>
<evidence type="ECO:0000313" key="4">
    <source>
        <dbReference type="Proteomes" id="UP000244809"/>
    </source>
</evidence>
<reference evidence="3" key="3">
    <citation type="submission" date="2018-11" db="EMBL/GenBank/DDBJ databases">
        <title>FDA dAtabase for Regulatory Grade micrObial Sequences (FDA-ARGOS): Supporting development and validation of Infectious Disease Dx tests.</title>
        <authorList>
            <person name="Plongla R."/>
            <person name="Gilligan P."/>
            <person name="Tallon L.J."/>
            <person name="Sadzewicz L."/>
            <person name="Zhao X."/>
            <person name="Vavikolanu K."/>
            <person name="Mehta A."/>
            <person name="Aluvathingal J."/>
            <person name="Nadendla S."/>
            <person name="Geyer C."/>
            <person name="Nandy P."/>
            <person name="Yan Y."/>
            <person name="Sichtig H."/>
        </authorList>
    </citation>
    <scope>NUCLEOTIDE SEQUENCE</scope>
    <source>
        <strain evidence="3">FDAARGOS_544</strain>
    </source>
</reference>
<feature type="region of interest" description="Disordered" evidence="1">
    <location>
        <begin position="15"/>
        <end position="50"/>
    </location>
</feature>
<dbReference type="EMBL" id="RKIO01000002">
    <property type="protein sequence ID" value="RSC14819.1"/>
    <property type="molecule type" value="Genomic_DNA"/>
</dbReference>
<evidence type="ECO:0000313" key="5">
    <source>
        <dbReference type="Proteomes" id="UP000272140"/>
    </source>
</evidence>
<sequence>MAMIAAGVAARLPRSAGLGSLSQGPRGSGAGARIVVDQAPQPGLQPASDPFLFPTVGLQQAIEVGPESKTR</sequence>
<evidence type="ECO:0000313" key="3">
    <source>
        <dbReference type="EMBL" id="RSC14819.1"/>
    </source>
</evidence>
<name>A0A3N9CQB1_9BURK</name>
<dbReference type="Proteomes" id="UP000272140">
    <property type="component" value="Unassembled WGS sequence"/>
</dbReference>
<dbReference type="AlphaFoldDB" id="A0A3N9CQB1"/>
<accession>A0A3N9CQB1</accession>
<reference evidence="3" key="2">
    <citation type="submission" date="2018-11" db="EMBL/GenBank/DDBJ databases">
        <title>FDA dAtabase for Regulatory Grade micrObial Sequences (FDA-ARGOS): Supporting development and validation of Infectious Disease Dx tests.</title>
        <authorList>
            <person name="Goldberg B."/>
            <person name="Campos J."/>
            <person name="Tallon L."/>
            <person name="Sadzewicz L."/>
            <person name="Zhao X."/>
            <person name="Vavikolanu K."/>
            <person name="Mehta A."/>
            <person name="Aluvathingal J."/>
            <person name="Nadendla S."/>
            <person name="Geyer C."/>
            <person name="Nandy P."/>
            <person name="Yan Y."/>
            <person name="Sichtig H."/>
        </authorList>
    </citation>
    <scope>NUCLEOTIDE SEQUENCE</scope>
    <source>
        <strain evidence="3">FDAARGOS_544</strain>
    </source>
</reference>
<proteinExistence type="predicted"/>
<evidence type="ECO:0000256" key="1">
    <source>
        <dbReference type="SAM" id="MobiDB-lite"/>
    </source>
</evidence>
<organism evidence="3 5">
    <name type="scientific">Burkholderia cenocepacia</name>
    <dbReference type="NCBI Taxonomy" id="95486"/>
    <lineage>
        <taxon>Bacteria</taxon>
        <taxon>Pseudomonadati</taxon>
        <taxon>Pseudomonadota</taxon>
        <taxon>Betaproteobacteria</taxon>
        <taxon>Burkholderiales</taxon>
        <taxon>Burkholderiaceae</taxon>
        <taxon>Burkholderia</taxon>
        <taxon>Burkholderia cepacia complex</taxon>
    </lineage>
</organism>